<reference evidence="2 3" key="1">
    <citation type="submission" date="2024-03" db="EMBL/GenBank/DDBJ databases">
        <title>A high-quality draft genome sequence of Diaporthe vaccinii, a causative agent of upright dieback and viscid rot disease in cranberry plants.</title>
        <authorList>
            <person name="Sarrasin M."/>
            <person name="Lang B.F."/>
            <person name="Burger G."/>
        </authorList>
    </citation>
    <scope>NUCLEOTIDE SEQUENCE [LARGE SCALE GENOMIC DNA]</scope>
    <source>
        <strain evidence="2 3">IS7</strain>
    </source>
</reference>
<protein>
    <submittedName>
        <fullName evidence="2">Uncharacterized protein</fullName>
    </submittedName>
</protein>
<feature type="compositionally biased region" description="Low complexity" evidence="1">
    <location>
        <begin position="14"/>
        <end position="41"/>
    </location>
</feature>
<dbReference type="Proteomes" id="UP001600888">
    <property type="component" value="Unassembled WGS sequence"/>
</dbReference>
<proteinExistence type="predicted"/>
<sequence>MEEGGVSGLCPRNSGDASDGDASADPSDSSSSSCTSAESSAMTLDGTTIRIARAVTIHPTRAAYPYDGLIAVNRPPLPAELDRMDERLEDALGFLTDFSPGTDAPTQAGDEDVYLILTGDRESAITLPDLDQVGEGRLGPQLLTEPHYTQGRPPLAGDADGHPAGVEYSQSRPASPTPSESSIAETVFNVRLPTPPPPPPPQPDVVSLPSSRRHAGAAVGQSGGCRPGGTYPSSGVRQEEAVPAVLVPGGWLGLGGSHPPPQVSRREVRGDPNGDGEERKRRWRKAREE</sequence>
<comment type="caution">
    <text evidence="2">The sequence shown here is derived from an EMBL/GenBank/DDBJ whole genome shotgun (WGS) entry which is preliminary data.</text>
</comment>
<accession>A0ABR4ESX4</accession>
<feature type="compositionally biased region" description="Basic and acidic residues" evidence="1">
    <location>
        <begin position="264"/>
        <end position="289"/>
    </location>
</feature>
<name>A0ABR4ESX4_9PEZI</name>
<evidence type="ECO:0000313" key="3">
    <source>
        <dbReference type="Proteomes" id="UP001600888"/>
    </source>
</evidence>
<feature type="region of interest" description="Disordered" evidence="1">
    <location>
        <begin position="131"/>
        <end position="289"/>
    </location>
</feature>
<feature type="compositionally biased region" description="Pro residues" evidence="1">
    <location>
        <begin position="193"/>
        <end position="203"/>
    </location>
</feature>
<evidence type="ECO:0000313" key="2">
    <source>
        <dbReference type="EMBL" id="KAL2285538.1"/>
    </source>
</evidence>
<gene>
    <name evidence="2" type="ORF">FJTKL_08184</name>
</gene>
<feature type="compositionally biased region" description="Polar residues" evidence="1">
    <location>
        <begin position="168"/>
        <end position="184"/>
    </location>
</feature>
<dbReference type="EMBL" id="JBAWTH010000030">
    <property type="protein sequence ID" value="KAL2285538.1"/>
    <property type="molecule type" value="Genomic_DNA"/>
</dbReference>
<evidence type="ECO:0000256" key="1">
    <source>
        <dbReference type="SAM" id="MobiDB-lite"/>
    </source>
</evidence>
<keyword evidence="3" id="KW-1185">Reference proteome</keyword>
<organism evidence="2 3">
    <name type="scientific">Diaporthe vaccinii</name>
    <dbReference type="NCBI Taxonomy" id="105482"/>
    <lineage>
        <taxon>Eukaryota</taxon>
        <taxon>Fungi</taxon>
        <taxon>Dikarya</taxon>
        <taxon>Ascomycota</taxon>
        <taxon>Pezizomycotina</taxon>
        <taxon>Sordariomycetes</taxon>
        <taxon>Sordariomycetidae</taxon>
        <taxon>Diaporthales</taxon>
        <taxon>Diaporthaceae</taxon>
        <taxon>Diaporthe</taxon>
        <taxon>Diaporthe eres species complex</taxon>
    </lineage>
</organism>
<feature type="region of interest" description="Disordered" evidence="1">
    <location>
        <begin position="1"/>
        <end position="41"/>
    </location>
</feature>